<reference evidence="6 7" key="1">
    <citation type="submission" date="2013-10" db="EMBL/GenBank/DDBJ databases">
        <title>Salinisphaera orenii MK-B5 Genome Sequencing.</title>
        <authorList>
            <person name="Lai Q."/>
            <person name="Li C."/>
            <person name="Shao Z."/>
        </authorList>
    </citation>
    <scope>NUCLEOTIDE SEQUENCE [LARGE SCALE GENOMIC DNA]</scope>
    <source>
        <strain evidence="6 7">MK-B5</strain>
    </source>
</reference>
<evidence type="ECO:0000259" key="5">
    <source>
        <dbReference type="PROSITE" id="PS50931"/>
    </source>
</evidence>
<dbReference type="FunFam" id="1.10.10.10:FF:000001">
    <property type="entry name" value="LysR family transcriptional regulator"/>
    <property type="match status" value="1"/>
</dbReference>
<evidence type="ECO:0000256" key="3">
    <source>
        <dbReference type="ARBA" id="ARBA00023125"/>
    </source>
</evidence>
<keyword evidence="3" id="KW-0238">DNA-binding</keyword>
<dbReference type="Pfam" id="PF00126">
    <property type="entry name" value="HTH_1"/>
    <property type="match status" value="1"/>
</dbReference>
<dbReference type="GO" id="GO:0003677">
    <property type="term" value="F:DNA binding"/>
    <property type="evidence" value="ECO:0007669"/>
    <property type="project" value="UniProtKB-KW"/>
</dbReference>
<dbReference type="PROSITE" id="PS50931">
    <property type="entry name" value="HTH_LYSR"/>
    <property type="match status" value="1"/>
</dbReference>
<dbReference type="InterPro" id="IPR005119">
    <property type="entry name" value="LysR_subst-bd"/>
</dbReference>
<dbReference type="SUPFAM" id="SSF46785">
    <property type="entry name" value="Winged helix' DNA-binding domain"/>
    <property type="match status" value="1"/>
</dbReference>
<dbReference type="Gene3D" id="1.10.10.10">
    <property type="entry name" value="Winged helix-like DNA-binding domain superfamily/Winged helix DNA-binding domain"/>
    <property type="match status" value="1"/>
</dbReference>
<dbReference type="GO" id="GO:0003700">
    <property type="term" value="F:DNA-binding transcription factor activity"/>
    <property type="evidence" value="ECO:0007669"/>
    <property type="project" value="InterPro"/>
</dbReference>
<evidence type="ECO:0000256" key="2">
    <source>
        <dbReference type="ARBA" id="ARBA00023015"/>
    </source>
</evidence>
<proteinExistence type="inferred from homology"/>
<protein>
    <submittedName>
        <fullName evidence="6">LysR family transcriptional regulator</fullName>
    </submittedName>
</protein>
<dbReference type="Proteomes" id="UP000283993">
    <property type="component" value="Unassembled WGS sequence"/>
</dbReference>
<dbReference type="InterPro" id="IPR000847">
    <property type="entry name" value="LysR_HTH_N"/>
</dbReference>
<feature type="domain" description="HTH lysR-type" evidence="5">
    <location>
        <begin position="6"/>
        <end position="63"/>
    </location>
</feature>
<keyword evidence="7" id="KW-1185">Reference proteome</keyword>
<dbReference type="AlphaFoldDB" id="A0A423PF73"/>
<dbReference type="InterPro" id="IPR036388">
    <property type="entry name" value="WH-like_DNA-bd_sf"/>
</dbReference>
<comment type="caution">
    <text evidence="6">The sequence shown here is derived from an EMBL/GenBank/DDBJ whole genome shotgun (WGS) entry which is preliminary data.</text>
</comment>
<dbReference type="Gene3D" id="3.40.190.10">
    <property type="entry name" value="Periplasmic binding protein-like II"/>
    <property type="match status" value="2"/>
</dbReference>
<dbReference type="Pfam" id="PF03466">
    <property type="entry name" value="LysR_substrate"/>
    <property type="match status" value="1"/>
</dbReference>
<accession>A0A423PF73</accession>
<gene>
    <name evidence="6" type="ORF">SAOR_15965</name>
</gene>
<evidence type="ECO:0000256" key="4">
    <source>
        <dbReference type="ARBA" id="ARBA00023163"/>
    </source>
</evidence>
<dbReference type="EMBL" id="AYKH01000043">
    <property type="protein sequence ID" value="ROO24281.1"/>
    <property type="molecule type" value="Genomic_DNA"/>
</dbReference>
<evidence type="ECO:0000313" key="6">
    <source>
        <dbReference type="EMBL" id="ROO24281.1"/>
    </source>
</evidence>
<dbReference type="GO" id="GO:0032993">
    <property type="term" value="C:protein-DNA complex"/>
    <property type="evidence" value="ECO:0007669"/>
    <property type="project" value="TreeGrafter"/>
</dbReference>
<dbReference type="PANTHER" id="PTHR30346:SF0">
    <property type="entry name" value="HCA OPERON TRANSCRIPTIONAL ACTIVATOR HCAR"/>
    <property type="match status" value="1"/>
</dbReference>
<dbReference type="CDD" id="cd08414">
    <property type="entry name" value="PBP2_LTTR_aromatics_like"/>
    <property type="match status" value="1"/>
</dbReference>
<dbReference type="PANTHER" id="PTHR30346">
    <property type="entry name" value="TRANSCRIPTIONAL DUAL REGULATOR HCAR-RELATED"/>
    <property type="match status" value="1"/>
</dbReference>
<dbReference type="SUPFAM" id="SSF53850">
    <property type="entry name" value="Periplasmic binding protein-like II"/>
    <property type="match status" value="1"/>
</dbReference>
<keyword evidence="2" id="KW-0805">Transcription regulation</keyword>
<evidence type="ECO:0000313" key="7">
    <source>
        <dbReference type="Proteomes" id="UP000283993"/>
    </source>
</evidence>
<comment type="similarity">
    <text evidence="1">Belongs to the LysR transcriptional regulatory family.</text>
</comment>
<keyword evidence="4" id="KW-0804">Transcription</keyword>
<evidence type="ECO:0000256" key="1">
    <source>
        <dbReference type="ARBA" id="ARBA00009437"/>
    </source>
</evidence>
<sequence length="294" mass="30913">MESFGFDLAHLRAFVAVFEAGHFGRAAGTLHLAQPALSKRIAVLERQLGVGLFERGSRGVRPTPAARVLYPKATDLLTRFGDAVAVTRAAGAGGAGRLRIGYVDAAASVFLPAGMRRLRREFPDLEISLRAGASGALVEALAAGHLDVVFVLFAPPDPALHALALDTDPVRVLLPDDHPLAAIEPLALSALADADWILFPRELNPHFHDLLIAACDRAGFSPRVVAEVSPRQNAVARVAAGEGVTFLSAGLAHLAMPGTVHRALAPPTPEIPFYRVTAAGRRAVPEAILDALAG</sequence>
<organism evidence="6 7">
    <name type="scientific">Salinisphaera orenii MK-B5</name>
    <dbReference type="NCBI Taxonomy" id="856730"/>
    <lineage>
        <taxon>Bacteria</taxon>
        <taxon>Pseudomonadati</taxon>
        <taxon>Pseudomonadota</taxon>
        <taxon>Gammaproteobacteria</taxon>
        <taxon>Salinisphaerales</taxon>
        <taxon>Salinisphaeraceae</taxon>
        <taxon>Salinisphaera</taxon>
    </lineage>
</organism>
<dbReference type="RefSeq" id="WP_123632292.1">
    <property type="nucleotide sequence ID" value="NZ_AYKH01000043.1"/>
</dbReference>
<dbReference type="PRINTS" id="PR00039">
    <property type="entry name" value="HTHLYSR"/>
</dbReference>
<dbReference type="InterPro" id="IPR036390">
    <property type="entry name" value="WH_DNA-bd_sf"/>
</dbReference>
<name>A0A423PF73_9GAMM</name>